<evidence type="ECO:0000259" key="1">
    <source>
        <dbReference type="Pfam" id="PF13454"/>
    </source>
</evidence>
<evidence type="ECO:0000313" key="2">
    <source>
        <dbReference type="EMBL" id="MFC0046942.1"/>
    </source>
</evidence>
<gene>
    <name evidence="2" type="ORF">ACFFJP_01400</name>
</gene>
<organism evidence="2 3">
    <name type="scientific">Rheinheimera tilapiae</name>
    <dbReference type="NCBI Taxonomy" id="875043"/>
    <lineage>
        <taxon>Bacteria</taxon>
        <taxon>Pseudomonadati</taxon>
        <taxon>Pseudomonadota</taxon>
        <taxon>Gammaproteobacteria</taxon>
        <taxon>Chromatiales</taxon>
        <taxon>Chromatiaceae</taxon>
        <taxon>Rheinheimera</taxon>
    </lineage>
</organism>
<feature type="domain" description="FAD-dependent urate hydroxylase HpyO/Asp monooxygenase CreE-like FAD/NAD(P)-binding" evidence="1">
    <location>
        <begin position="5"/>
        <end position="159"/>
    </location>
</feature>
<dbReference type="InterPro" id="IPR036188">
    <property type="entry name" value="FAD/NAD-bd_sf"/>
</dbReference>
<dbReference type="RefSeq" id="WP_377239679.1">
    <property type="nucleotide sequence ID" value="NZ_JBHLXP010000001.1"/>
</dbReference>
<dbReference type="EMBL" id="JBHLXP010000001">
    <property type="protein sequence ID" value="MFC0046942.1"/>
    <property type="molecule type" value="Genomic_DNA"/>
</dbReference>
<dbReference type="InterPro" id="IPR038732">
    <property type="entry name" value="HpyO/CreE_NAD-binding"/>
</dbReference>
<dbReference type="Proteomes" id="UP001589813">
    <property type="component" value="Unassembled WGS sequence"/>
</dbReference>
<proteinExistence type="predicted"/>
<protein>
    <submittedName>
        <fullName evidence="2">FAD/NAD(P)-binding protein</fullName>
    </submittedName>
</protein>
<dbReference type="SUPFAM" id="SSF51905">
    <property type="entry name" value="FAD/NAD(P)-binding domain"/>
    <property type="match status" value="1"/>
</dbReference>
<dbReference type="Pfam" id="PF13454">
    <property type="entry name" value="NAD_binding_9"/>
    <property type="match status" value="1"/>
</dbReference>
<dbReference type="PANTHER" id="PTHR40254:SF1">
    <property type="entry name" value="BLR0577 PROTEIN"/>
    <property type="match status" value="1"/>
</dbReference>
<dbReference type="InterPro" id="IPR052189">
    <property type="entry name" value="L-asp_N-monooxygenase_NS-form"/>
</dbReference>
<comment type="caution">
    <text evidence="2">The sequence shown here is derived from an EMBL/GenBank/DDBJ whole genome shotgun (WGS) entry which is preliminary data.</text>
</comment>
<dbReference type="Gene3D" id="3.50.50.60">
    <property type="entry name" value="FAD/NAD(P)-binding domain"/>
    <property type="match status" value="1"/>
</dbReference>
<name>A0ABV6BA41_9GAMM</name>
<accession>A0ABV6BA41</accession>
<reference evidence="2 3" key="1">
    <citation type="submission" date="2024-09" db="EMBL/GenBank/DDBJ databases">
        <authorList>
            <person name="Sun Q."/>
            <person name="Mori K."/>
        </authorList>
    </citation>
    <scope>NUCLEOTIDE SEQUENCE [LARGE SCALE GENOMIC DNA]</scope>
    <source>
        <strain evidence="2 3">KCTC 23315</strain>
    </source>
</reference>
<sequence length="464" mass="51158">MQKIAILGGGLAGVSVAMQLIKQADTALSLQIFDQTGQFGRGVAYQPRQVAHLLNVAAGKMSLDPALPADFLHWLQQQAQFAADEPAVLAQAYLPRAVFGDYVAQRWQESLALAVQKGLQVSLRKVKVTALDLTDQTAPRLQCEGDWQDFHQLVLACGNELPRHPAGFAELTNHPAYVHNPWSDAWLHKLKPDSQVVILGNGLTMVDTLLSLRAAGLKTPVLSVSPHGYGMLPHRHPGLQLNQFSQALPQQASLRQLLRLFNRARHQVRRLGVSAEPLIDALRPHTQRYWQQFSPTEKTLFMRRLRHLWGVARHRVPLHLHDQLQQLRLHGLLEVHAGKVLSVRPAGEQLALQINSRVHREMPAQTFDYHADLVLNCTGPEQDYRNLPGHLLQQAIATGALAAGPLGLGLAVDVASLRVKNAAGAVQPTVYAIGSLLRGELWESTALHEIRQQAQQIAAGILAH</sequence>
<evidence type="ECO:0000313" key="3">
    <source>
        <dbReference type="Proteomes" id="UP001589813"/>
    </source>
</evidence>
<dbReference type="PANTHER" id="PTHR40254">
    <property type="entry name" value="BLR0577 PROTEIN"/>
    <property type="match status" value="1"/>
</dbReference>
<keyword evidence="3" id="KW-1185">Reference proteome</keyword>